<keyword evidence="3" id="KW-1185">Reference proteome</keyword>
<evidence type="ECO:0000256" key="1">
    <source>
        <dbReference type="SAM" id="MobiDB-lite"/>
    </source>
</evidence>
<dbReference type="AlphaFoldDB" id="A0A9N9BRB9"/>
<dbReference type="EMBL" id="CAJVPL010001553">
    <property type="protein sequence ID" value="CAG8577084.1"/>
    <property type="molecule type" value="Genomic_DNA"/>
</dbReference>
<feature type="region of interest" description="Disordered" evidence="1">
    <location>
        <begin position="28"/>
        <end position="87"/>
    </location>
</feature>
<accession>A0A9N9BRB9</accession>
<feature type="compositionally biased region" description="Low complexity" evidence="1">
    <location>
        <begin position="33"/>
        <end position="87"/>
    </location>
</feature>
<dbReference type="Proteomes" id="UP000789831">
    <property type="component" value="Unassembled WGS sequence"/>
</dbReference>
<comment type="caution">
    <text evidence="2">The sequence shown here is derived from an EMBL/GenBank/DDBJ whole genome shotgun (WGS) entry which is preliminary data.</text>
</comment>
<name>A0A9N9BRB9_9GLOM</name>
<reference evidence="2" key="1">
    <citation type="submission" date="2021-06" db="EMBL/GenBank/DDBJ databases">
        <authorList>
            <person name="Kallberg Y."/>
            <person name="Tangrot J."/>
            <person name="Rosling A."/>
        </authorList>
    </citation>
    <scope>NUCLEOTIDE SEQUENCE</scope>
    <source>
        <strain evidence="2">MT106</strain>
    </source>
</reference>
<gene>
    <name evidence="2" type="ORF">AGERDE_LOCUS7935</name>
</gene>
<proteinExistence type="predicted"/>
<protein>
    <submittedName>
        <fullName evidence="2">1085_t:CDS:1</fullName>
    </submittedName>
</protein>
<organism evidence="2 3">
    <name type="scientific">Ambispora gerdemannii</name>
    <dbReference type="NCBI Taxonomy" id="144530"/>
    <lineage>
        <taxon>Eukaryota</taxon>
        <taxon>Fungi</taxon>
        <taxon>Fungi incertae sedis</taxon>
        <taxon>Mucoromycota</taxon>
        <taxon>Glomeromycotina</taxon>
        <taxon>Glomeromycetes</taxon>
        <taxon>Archaeosporales</taxon>
        <taxon>Ambisporaceae</taxon>
        <taxon>Ambispora</taxon>
    </lineage>
</organism>
<evidence type="ECO:0000313" key="3">
    <source>
        <dbReference type="Proteomes" id="UP000789831"/>
    </source>
</evidence>
<evidence type="ECO:0000313" key="2">
    <source>
        <dbReference type="EMBL" id="CAG8577084.1"/>
    </source>
</evidence>
<sequence>MSFPITLIQFVICVLKCVNEIIRKNRYKHADEASSASSASTSTDPATGSTPSASTEPQASSDMSGASGSSTPSSDSTSPSQTNTPNSSGAYSYKFVGTSNTLNVGAFVMLVVSLFF</sequence>